<keyword evidence="5 6" id="KW-0342">GTP-binding</keyword>
<feature type="binding site" evidence="7">
    <location>
        <begin position="209"/>
        <end position="216"/>
    </location>
    <ligand>
        <name>GTP</name>
        <dbReference type="ChEBI" id="CHEBI:37565"/>
    </ligand>
</feature>
<evidence type="ECO:0000259" key="9">
    <source>
        <dbReference type="PROSITE" id="PS51705"/>
    </source>
</evidence>
<dbReference type="Gene3D" id="3.40.50.300">
    <property type="entry name" value="P-loop containing nucleotide triphosphate hydrolases"/>
    <property type="match status" value="1"/>
</dbReference>
<dbReference type="AlphaFoldDB" id="A0A926I9S4"/>
<sequence length="428" mass="47956">MLRFNDSNEIITEEYKAILVGIQIEEDVSYSMDELEGLAEADSIEVSGRIIQSLEKPNTATLIGKGKVEELAQMCSNMEIDMVIFNEELSGVQMRNLEDSIGVRVIDRTILILDIFADRAISKEGKLQIELAQLQYRMPRLTGFGKSLSRLGGGIGTRGPGEKKLETDRRHISKRIDDIKAELKKAAKNRQTQRSGREKSHIPVVALVGYTNSGKSAVMNKLLAMTDKEEKTVSSQNMLFATLDPQHRKISVENGSEFILIDTVGFVSKLPHSLVEAFKSTLEEVKYADLLIHVVDSSYDNRDFQIEVTDKVIDQLGAGSKRKLMAYNKIDIAEELPLDVSGHDAVYISAKTGENMELLLSSVKEKIFGKRIHAVLLIPYDRGAVTSYLCENAEIISMEYEAEGTLIEGRFDRNDYEKYKSFTKDGEK</sequence>
<evidence type="ECO:0000256" key="5">
    <source>
        <dbReference type="ARBA" id="ARBA00023134"/>
    </source>
</evidence>
<feature type="binding site" evidence="7">
    <location>
        <begin position="240"/>
        <end position="244"/>
    </location>
    <ligand>
        <name>GTP</name>
        <dbReference type="ChEBI" id="CHEBI:37565"/>
    </ligand>
</feature>
<feature type="binding site" evidence="7">
    <location>
        <begin position="349"/>
        <end position="351"/>
    </location>
    <ligand>
        <name>GTP</name>
        <dbReference type="ChEBI" id="CHEBI:37565"/>
    </ligand>
</feature>
<dbReference type="InterPro" id="IPR006073">
    <property type="entry name" value="GTP-bd"/>
</dbReference>
<evidence type="ECO:0000256" key="8">
    <source>
        <dbReference type="PIRSR" id="PIRSR006809-2"/>
    </source>
</evidence>
<feature type="binding site" evidence="8">
    <location>
        <position position="242"/>
    </location>
    <ligand>
        <name>Mg(2+)</name>
        <dbReference type="ChEBI" id="CHEBI:18420"/>
    </ligand>
</feature>
<dbReference type="Gene3D" id="3.40.50.11060">
    <property type="entry name" value="GTPase HflX, N-terminal domain"/>
    <property type="match status" value="1"/>
</dbReference>
<accession>A0A926I9S4</accession>
<evidence type="ECO:0000313" key="10">
    <source>
        <dbReference type="EMBL" id="MBC8568337.1"/>
    </source>
</evidence>
<dbReference type="PIRSF" id="PIRSF006809">
    <property type="entry name" value="GTP-binding_hflX_prd"/>
    <property type="match status" value="1"/>
</dbReference>
<dbReference type="PROSITE" id="PS51705">
    <property type="entry name" value="G_HFLX"/>
    <property type="match status" value="1"/>
</dbReference>
<dbReference type="FunFam" id="3.40.50.11060:FF:000001">
    <property type="entry name" value="GTPase HflX"/>
    <property type="match status" value="1"/>
</dbReference>
<keyword evidence="3 6" id="KW-0547">Nucleotide-binding</keyword>
<dbReference type="Pfam" id="PF13167">
    <property type="entry name" value="GTP-bdg_N"/>
    <property type="match status" value="1"/>
</dbReference>
<keyword evidence="2 8" id="KW-0479">Metal-binding</keyword>
<comment type="function">
    <text evidence="6">GTPase that associates with the 50S ribosomal subunit and may have a role during protein synthesis or ribosome biogenesis.</text>
</comment>
<keyword evidence="4 8" id="KW-0460">Magnesium</keyword>
<keyword evidence="11" id="KW-1185">Reference proteome</keyword>
<keyword evidence="1 6" id="KW-0963">Cytoplasm</keyword>
<comment type="subunit">
    <text evidence="6">Monomer. Associates with the 50S ribosomal subunit.</text>
</comment>
<dbReference type="Pfam" id="PF01926">
    <property type="entry name" value="MMR_HSR1"/>
    <property type="match status" value="1"/>
</dbReference>
<dbReference type="PANTHER" id="PTHR10229">
    <property type="entry name" value="GTP-BINDING PROTEIN HFLX"/>
    <property type="match status" value="1"/>
</dbReference>
<comment type="subcellular location">
    <subcellularLocation>
        <location evidence="6">Cytoplasm</location>
    </subcellularLocation>
    <text evidence="6">May associate with membranes.</text>
</comment>
<comment type="cofactor">
    <cofactor evidence="8">
        <name>Mg(2+)</name>
        <dbReference type="ChEBI" id="CHEBI:18420"/>
    </cofactor>
</comment>
<dbReference type="Pfam" id="PF16360">
    <property type="entry name" value="GTP-bdg_M"/>
    <property type="match status" value="1"/>
</dbReference>
<dbReference type="Proteomes" id="UP000610862">
    <property type="component" value="Unassembled WGS sequence"/>
</dbReference>
<feature type="binding site" evidence="8">
    <location>
        <position position="216"/>
    </location>
    <ligand>
        <name>Mg(2+)</name>
        <dbReference type="ChEBI" id="CHEBI:18420"/>
    </ligand>
</feature>
<evidence type="ECO:0000313" key="11">
    <source>
        <dbReference type="Proteomes" id="UP000610862"/>
    </source>
</evidence>
<reference evidence="10" key="1">
    <citation type="submission" date="2020-08" db="EMBL/GenBank/DDBJ databases">
        <title>Genome public.</title>
        <authorList>
            <person name="Liu C."/>
            <person name="Sun Q."/>
        </authorList>
    </citation>
    <scope>NUCLEOTIDE SEQUENCE</scope>
    <source>
        <strain evidence="10">NSJ-24</strain>
    </source>
</reference>
<dbReference type="InterPro" id="IPR027417">
    <property type="entry name" value="P-loop_NTPase"/>
</dbReference>
<feature type="binding site" evidence="7">
    <location>
        <begin position="262"/>
        <end position="265"/>
    </location>
    <ligand>
        <name>GTP</name>
        <dbReference type="ChEBI" id="CHEBI:37565"/>
    </ligand>
</feature>
<dbReference type="PANTHER" id="PTHR10229:SF0">
    <property type="entry name" value="GTP-BINDING PROTEIN 6-RELATED"/>
    <property type="match status" value="1"/>
</dbReference>
<dbReference type="NCBIfam" id="TIGR03156">
    <property type="entry name" value="GTP_HflX"/>
    <property type="match status" value="1"/>
</dbReference>
<feature type="domain" description="Hflx-type G" evidence="9">
    <location>
        <begin position="203"/>
        <end position="371"/>
    </location>
</feature>
<dbReference type="GO" id="GO:0005525">
    <property type="term" value="F:GTP binding"/>
    <property type="evidence" value="ECO:0007669"/>
    <property type="project" value="UniProtKB-UniRule"/>
</dbReference>
<dbReference type="InterPro" id="IPR030394">
    <property type="entry name" value="G_HFLX_dom"/>
</dbReference>
<dbReference type="CDD" id="cd01878">
    <property type="entry name" value="HflX"/>
    <property type="match status" value="1"/>
</dbReference>
<dbReference type="GO" id="GO:0005737">
    <property type="term" value="C:cytoplasm"/>
    <property type="evidence" value="ECO:0007669"/>
    <property type="project" value="UniProtKB-SubCell"/>
</dbReference>
<dbReference type="GO" id="GO:0046872">
    <property type="term" value="F:metal ion binding"/>
    <property type="evidence" value="ECO:0007669"/>
    <property type="project" value="UniProtKB-KW"/>
</dbReference>
<dbReference type="InterPro" id="IPR042108">
    <property type="entry name" value="GTPase_HflX_N_sf"/>
</dbReference>
<dbReference type="HAMAP" id="MF_00900">
    <property type="entry name" value="GTPase_HflX"/>
    <property type="match status" value="1"/>
</dbReference>
<evidence type="ECO:0000256" key="7">
    <source>
        <dbReference type="PIRSR" id="PIRSR006809-1"/>
    </source>
</evidence>
<evidence type="ECO:0000256" key="2">
    <source>
        <dbReference type="ARBA" id="ARBA00022723"/>
    </source>
</evidence>
<dbReference type="RefSeq" id="WP_177269224.1">
    <property type="nucleotide sequence ID" value="NZ_JACRTA010000002.1"/>
</dbReference>
<evidence type="ECO:0000256" key="1">
    <source>
        <dbReference type="ARBA" id="ARBA00022490"/>
    </source>
</evidence>
<feature type="binding site" evidence="7">
    <location>
        <begin position="328"/>
        <end position="331"/>
    </location>
    <ligand>
        <name>GTP</name>
        <dbReference type="ChEBI" id="CHEBI:37565"/>
    </ligand>
</feature>
<evidence type="ECO:0000256" key="6">
    <source>
        <dbReference type="HAMAP-Rule" id="MF_00900"/>
    </source>
</evidence>
<dbReference type="Gene3D" id="6.10.250.2860">
    <property type="match status" value="1"/>
</dbReference>
<evidence type="ECO:0000256" key="4">
    <source>
        <dbReference type="ARBA" id="ARBA00022842"/>
    </source>
</evidence>
<dbReference type="InterPro" id="IPR032305">
    <property type="entry name" value="GTP-bd_M"/>
</dbReference>
<gene>
    <name evidence="6 10" type="primary">hflX</name>
    <name evidence="10" type="ORF">H8692_06100</name>
</gene>
<dbReference type="GO" id="GO:0003924">
    <property type="term" value="F:GTPase activity"/>
    <property type="evidence" value="ECO:0007669"/>
    <property type="project" value="UniProtKB-UniRule"/>
</dbReference>
<evidence type="ECO:0000256" key="3">
    <source>
        <dbReference type="ARBA" id="ARBA00022741"/>
    </source>
</evidence>
<dbReference type="PRINTS" id="PR00326">
    <property type="entry name" value="GTP1OBG"/>
</dbReference>
<dbReference type="SUPFAM" id="SSF52540">
    <property type="entry name" value="P-loop containing nucleoside triphosphate hydrolases"/>
    <property type="match status" value="1"/>
</dbReference>
<protein>
    <recommendedName>
        <fullName evidence="6">GTPase HflX</fullName>
    </recommendedName>
    <alternativeName>
        <fullName evidence="6">GTP-binding protein HflX</fullName>
    </alternativeName>
</protein>
<dbReference type="GO" id="GO:0043022">
    <property type="term" value="F:ribosome binding"/>
    <property type="evidence" value="ECO:0007669"/>
    <property type="project" value="TreeGrafter"/>
</dbReference>
<organism evidence="10 11">
    <name type="scientific">Lentihominibacter hominis</name>
    <dbReference type="NCBI Taxonomy" id="2763645"/>
    <lineage>
        <taxon>Bacteria</taxon>
        <taxon>Bacillati</taxon>
        <taxon>Bacillota</taxon>
        <taxon>Clostridia</taxon>
        <taxon>Peptostreptococcales</taxon>
        <taxon>Anaerovoracaceae</taxon>
        <taxon>Lentihominibacter</taxon>
    </lineage>
</organism>
<dbReference type="InterPro" id="IPR016496">
    <property type="entry name" value="GTPase_HflX"/>
</dbReference>
<proteinExistence type="inferred from homology"/>
<dbReference type="EMBL" id="JACRTA010000002">
    <property type="protein sequence ID" value="MBC8568337.1"/>
    <property type="molecule type" value="Genomic_DNA"/>
</dbReference>
<comment type="similarity">
    <text evidence="6">Belongs to the TRAFAC class OBG-HflX-like GTPase superfamily. HflX GTPase family.</text>
</comment>
<name>A0A926I9S4_9FIRM</name>
<comment type="caution">
    <text evidence="10">The sequence shown here is derived from an EMBL/GenBank/DDBJ whole genome shotgun (WGS) entry which is preliminary data.</text>
</comment>
<dbReference type="InterPro" id="IPR025121">
    <property type="entry name" value="GTPase_HflX_N"/>
</dbReference>